<accession>A0AA47P0X4</accession>
<reference evidence="2" key="1">
    <citation type="journal article" date="2023" name="Front. Mar. Sci.">
        <title>A new Merluccius polli reference genome to investigate the effects of global change in West African waters.</title>
        <authorList>
            <person name="Mateo J.L."/>
            <person name="Blanco-Fernandez C."/>
            <person name="Garcia-Vazquez E."/>
            <person name="Machado-Schiaffino G."/>
        </authorList>
    </citation>
    <scope>NUCLEOTIDE SEQUENCE</scope>
    <source>
        <strain evidence="2">C29</strain>
        <tissue evidence="2">Fin</tissue>
    </source>
</reference>
<proteinExistence type="predicted"/>
<dbReference type="PANTHER" id="PTHR45749">
    <property type="match status" value="1"/>
</dbReference>
<feature type="domain" description="TTF-type" evidence="1">
    <location>
        <begin position="55"/>
        <end position="148"/>
    </location>
</feature>
<comment type="caution">
    <text evidence="2">The sequence shown here is derived from an EMBL/GenBank/DDBJ whole genome shotgun (WGS) entry which is preliminary data.</text>
</comment>
<evidence type="ECO:0000313" key="2">
    <source>
        <dbReference type="EMBL" id="KAK0146331.1"/>
    </source>
</evidence>
<dbReference type="InterPro" id="IPR012337">
    <property type="entry name" value="RNaseH-like_sf"/>
</dbReference>
<sequence>MSEVRKRTRVDNMNEVDHLLEHRFETLSLEEKLEVKRLGPHHPMDIAISQTAGKQNRAFNVEWFAKKKWLTASIQKKALFCFPCLLFGGSGGEVTWSRTGYKDLKHLSERITKHESSNSHLDNAVKLGLFGRVNVAVQIDSAYQRGIEEHNRQVEENRYVLGRIITCIKLCGKCETALRGHDESADSLNPGIFRCIFETMCEGDARLQRHYDAHPVFKGTSSTIQNELLDCMYEVYRDEIAKQVDETSFVAVQADETTDVSCKSQMVVVLRYLLPCNTVTERFLEFVEVKDKTGVGLCNSIKVVLEPLNLREKLIAQTYDGAAVMSGNVRGVQTLLKETYPNAQFVHCYAHQLKLTLQQLCSARISILKVFFANLTAFATFFSGAPKRVAALSEATHRRIPRPPAVRWNFKSRTVNAVWETRAALLQCMEAVRTQPGWDEKTISEAYGLSKKLRDRAFLQLLEFFSLLMPEVDVLYNTLQKRSIDAPCINSALAHFKENVQKMRQQADNLAATSHDGTDEPGRRVANTAQVMKEACDTVISQVEQRFSQSDHLIAAKLVDSSFFPQFVLSFPTSELDCAVKLWPLDNKEKLKSELITLYRHSELHTGKTALSLLKSIFENNLEENFAETVILLKIIATTPMTTAESERNFSTLKRIKTFTRNTMGQPRLNALAMLSIESQLIQQLQDFIPKVIEKFSQRKDRRAAFLFK</sequence>
<dbReference type="Pfam" id="PF14291">
    <property type="entry name" value="DUF4371"/>
    <property type="match status" value="1"/>
</dbReference>
<dbReference type="InterPro" id="IPR025398">
    <property type="entry name" value="DUF4371"/>
</dbReference>
<dbReference type="EMBL" id="JAOPHQ010002587">
    <property type="protein sequence ID" value="KAK0146331.1"/>
    <property type="molecule type" value="Genomic_DNA"/>
</dbReference>
<keyword evidence="3" id="KW-1185">Reference proteome</keyword>
<dbReference type="AlphaFoldDB" id="A0AA47P0X4"/>
<dbReference type="SMART" id="SM00597">
    <property type="entry name" value="ZnF_TTF"/>
    <property type="match status" value="1"/>
</dbReference>
<dbReference type="GO" id="GO:0046983">
    <property type="term" value="F:protein dimerization activity"/>
    <property type="evidence" value="ECO:0007669"/>
    <property type="project" value="InterPro"/>
</dbReference>
<dbReference type="Pfam" id="PF05699">
    <property type="entry name" value="Dimer_Tnp_hAT"/>
    <property type="match status" value="1"/>
</dbReference>
<dbReference type="InterPro" id="IPR008906">
    <property type="entry name" value="HATC_C_dom"/>
</dbReference>
<dbReference type="Proteomes" id="UP001174136">
    <property type="component" value="Unassembled WGS sequence"/>
</dbReference>
<dbReference type="InterPro" id="IPR006580">
    <property type="entry name" value="Znf_TTF"/>
</dbReference>
<dbReference type="SUPFAM" id="SSF53098">
    <property type="entry name" value="Ribonuclease H-like"/>
    <property type="match status" value="1"/>
</dbReference>
<protein>
    <submittedName>
        <fullName evidence="2">Zinc finger MYM-type protein 1</fullName>
    </submittedName>
</protein>
<name>A0AA47P0X4_MERPO</name>
<evidence type="ECO:0000313" key="3">
    <source>
        <dbReference type="Proteomes" id="UP001174136"/>
    </source>
</evidence>
<dbReference type="PANTHER" id="PTHR45749:SF28">
    <property type="entry name" value="ZINC FINGER MYM-TYPE PROTEIN 1-LIKE-RELATED"/>
    <property type="match status" value="1"/>
</dbReference>
<organism evidence="2 3">
    <name type="scientific">Merluccius polli</name>
    <name type="common">Benguela hake</name>
    <name type="synonym">Merluccius cadenati</name>
    <dbReference type="NCBI Taxonomy" id="89951"/>
    <lineage>
        <taxon>Eukaryota</taxon>
        <taxon>Metazoa</taxon>
        <taxon>Chordata</taxon>
        <taxon>Craniata</taxon>
        <taxon>Vertebrata</taxon>
        <taxon>Euteleostomi</taxon>
        <taxon>Actinopterygii</taxon>
        <taxon>Neopterygii</taxon>
        <taxon>Teleostei</taxon>
        <taxon>Neoteleostei</taxon>
        <taxon>Acanthomorphata</taxon>
        <taxon>Zeiogadaria</taxon>
        <taxon>Gadariae</taxon>
        <taxon>Gadiformes</taxon>
        <taxon>Gadoidei</taxon>
        <taxon>Merlucciidae</taxon>
        <taxon>Merluccius</taxon>
    </lineage>
</organism>
<gene>
    <name evidence="2" type="primary">ZMYM1_38</name>
    <name evidence="2" type="ORF">N1851_014354</name>
</gene>
<evidence type="ECO:0000259" key="1">
    <source>
        <dbReference type="SMART" id="SM00597"/>
    </source>
</evidence>